<dbReference type="eggNOG" id="ENOG502S0T3">
    <property type="taxonomic scope" value="Eukaryota"/>
</dbReference>
<dbReference type="RefSeq" id="XP_014168985.1">
    <property type="nucleotide sequence ID" value="XM_014313510.1"/>
</dbReference>
<evidence type="ECO:0000313" key="2">
    <source>
        <dbReference type="EMBL" id="EFW99502.1"/>
    </source>
</evidence>
<name>F0XS08_GROCL</name>
<keyword evidence="1" id="KW-0732">Signal</keyword>
<gene>
    <name evidence="2" type="ORF">CMQ_7870</name>
</gene>
<dbReference type="AlphaFoldDB" id="F0XS08"/>
<dbReference type="GeneID" id="25981462"/>
<evidence type="ECO:0000256" key="1">
    <source>
        <dbReference type="SAM" id="SignalP"/>
    </source>
</evidence>
<proteinExistence type="predicted"/>
<dbReference type="HOGENOM" id="CLU_075116_0_0_1"/>
<accession>F0XS08</accession>
<feature type="signal peptide" evidence="1">
    <location>
        <begin position="1"/>
        <end position="19"/>
    </location>
</feature>
<dbReference type="OrthoDB" id="3641074at2759"/>
<dbReference type="InParanoid" id="F0XS08"/>
<dbReference type="EMBL" id="GL629990">
    <property type="protein sequence ID" value="EFW99502.1"/>
    <property type="molecule type" value="Genomic_DNA"/>
</dbReference>
<reference evidence="2 3" key="1">
    <citation type="journal article" date="2011" name="Proc. Natl. Acad. Sci. U.S.A.">
        <title>Genome and transcriptome analyses of the mountain pine beetle-fungal symbiont Grosmannia clavigera, a lodgepole pine pathogen.</title>
        <authorList>
            <person name="DiGuistini S."/>
            <person name="Wang Y."/>
            <person name="Liao N.Y."/>
            <person name="Taylor G."/>
            <person name="Tanguay P."/>
            <person name="Feau N."/>
            <person name="Henrissat B."/>
            <person name="Chan S.K."/>
            <person name="Hesse-Orce U."/>
            <person name="Alamouti S.M."/>
            <person name="Tsui C.K.M."/>
            <person name="Docking R.T."/>
            <person name="Levasseur A."/>
            <person name="Haridas S."/>
            <person name="Robertson G."/>
            <person name="Birol I."/>
            <person name="Holt R.A."/>
            <person name="Marra M.A."/>
            <person name="Hamelin R.C."/>
            <person name="Hirst M."/>
            <person name="Jones S.J.M."/>
            <person name="Bohlmann J."/>
            <person name="Breuil C."/>
        </authorList>
    </citation>
    <scope>NUCLEOTIDE SEQUENCE [LARGE SCALE GENOMIC DNA]</scope>
    <source>
        <strain evidence="3">kw1407 / UAMH 11150</strain>
    </source>
</reference>
<organism evidence="3">
    <name type="scientific">Grosmannia clavigera (strain kw1407 / UAMH 11150)</name>
    <name type="common">Blue stain fungus</name>
    <name type="synonym">Graphiocladiella clavigera</name>
    <dbReference type="NCBI Taxonomy" id="655863"/>
    <lineage>
        <taxon>Eukaryota</taxon>
        <taxon>Fungi</taxon>
        <taxon>Dikarya</taxon>
        <taxon>Ascomycota</taxon>
        <taxon>Pezizomycotina</taxon>
        <taxon>Sordariomycetes</taxon>
        <taxon>Sordariomycetidae</taxon>
        <taxon>Ophiostomatales</taxon>
        <taxon>Ophiostomataceae</taxon>
        <taxon>Leptographium</taxon>
    </lineage>
</organism>
<dbReference type="Proteomes" id="UP000007796">
    <property type="component" value="Unassembled WGS sequence"/>
</dbReference>
<keyword evidence="3" id="KW-1185">Reference proteome</keyword>
<protein>
    <submittedName>
        <fullName evidence="2">Pheromone protein</fullName>
    </submittedName>
</protein>
<sequence>MKTAALLTILAAGATSVSAAAVAAADADTQWCQWYGQACWKVKRTAEAFAEAVADAGGVSGGPETSISRRSNAPGGLADQVKRGLDDLAGIIASTQRSPVSYYGGLNLAGAFPAPTEVTKREADAEADADADASPEAEAQWCQWYGQACWKVRRAAEAVVTTIEGFGNAESKRSFEPLVAGKREAGPSADAGADAGAEPQWCQWYGQGCWKRDTASIETRCHAPDGACSSARRDLHGIYNTARQVLDLLPAQ</sequence>
<feature type="chain" id="PRO_5003264101" evidence="1">
    <location>
        <begin position="20"/>
        <end position="252"/>
    </location>
</feature>
<evidence type="ECO:0000313" key="3">
    <source>
        <dbReference type="Proteomes" id="UP000007796"/>
    </source>
</evidence>